<evidence type="ECO:0000313" key="2">
    <source>
        <dbReference type="EMBL" id="MDA3614631.1"/>
    </source>
</evidence>
<reference evidence="2 3" key="1">
    <citation type="submission" date="2022-12" db="EMBL/GenBank/DDBJ databases">
        <title>Chitinophagaceae gen. sp. nov., a new member of the family Chitinophagaceae, isolated from soil in a chemical factory.</title>
        <authorList>
            <person name="Ke Z."/>
        </authorList>
    </citation>
    <scope>NUCLEOTIDE SEQUENCE [LARGE SCALE GENOMIC DNA]</scope>
    <source>
        <strain evidence="2 3">LY-5</strain>
    </source>
</reference>
<gene>
    <name evidence="2" type="ORF">O3P16_07410</name>
</gene>
<dbReference type="RefSeq" id="WP_407030957.1">
    <property type="nucleotide sequence ID" value="NZ_JAQGEF010000007.1"/>
</dbReference>
<evidence type="ECO:0000313" key="3">
    <source>
        <dbReference type="Proteomes" id="UP001210231"/>
    </source>
</evidence>
<keyword evidence="3" id="KW-1185">Reference proteome</keyword>
<evidence type="ECO:0008006" key="4">
    <source>
        <dbReference type="Google" id="ProtNLM"/>
    </source>
</evidence>
<comment type="caution">
    <text evidence="2">The sequence shown here is derived from an EMBL/GenBank/DDBJ whole genome shotgun (WGS) entry which is preliminary data.</text>
</comment>
<dbReference type="EMBL" id="JAQGEF010000007">
    <property type="protein sequence ID" value="MDA3614631.1"/>
    <property type="molecule type" value="Genomic_DNA"/>
</dbReference>
<evidence type="ECO:0000256" key="1">
    <source>
        <dbReference type="SAM" id="Phobius"/>
    </source>
</evidence>
<sequence length="165" mass="18930">MKFVKLGLISVVVIYAIIWAFTLAFPSRTIVSRAANVAILKDTIIHDIINNKIPTGKWFTYDDQNVNIQVSKTTVFDKPFVNYSDVEYDADTLYLTFKHNNETFLKGGLGVYQLSPDSATVQLFYVFTSEWYKPWEKIAQIVYDAKYGGQMEHSLNLLKGELQKQ</sequence>
<keyword evidence="1" id="KW-0472">Membrane</keyword>
<keyword evidence="1" id="KW-1133">Transmembrane helix</keyword>
<feature type="transmembrane region" description="Helical" evidence="1">
    <location>
        <begin position="6"/>
        <end position="25"/>
    </location>
</feature>
<protein>
    <recommendedName>
        <fullName evidence="4">Polyketide cyclase</fullName>
    </recommendedName>
</protein>
<name>A0ABT4UIG5_9BACT</name>
<keyword evidence="1" id="KW-0812">Transmembrane</keyword>
<proteinExistence type="predicted"/>
<organism evidence="2 3">
    <name type="scientific">Polluticaenibacter yanchengensis</name>
    <dbReference type="NCBI Taxonomy" id="3014562"/>
    <lineage>
        <taxon>Bacteria</taxon>
        <taxon>Pseudomonadati</taxon>
        <taxon>Bacteroidota</taxon>
        <taxon>Chitinophagia</taxon>
        <taxon>Chitinophagales</taxon>
        <taxon>Chitinophagaceae</taxon>
        <taxon>Polluticaenibacter</taxon>
    </lineage>
</organism>
<dbReference type="Proteomes" id="UP001210231">
    <property type="component" value="Unassembled WGS sequence"/>
</dbReference>
<accession>A0ABT4UIG5</accession>